<dbReference type="EnsemblMetazoa" id="XM_031000161">
    <property type="protein sequence ID" value="XP_030856021"/>
    <property type="gene ID" value="LOC105439333"/>
</dbReference>
<accession>A0A7M7PU08</accession>
<dbReference type="EnsemblMetazoa" id="XM_031000159">
    <property type="protein sequence ID" value="XP_030856019"/>
    <property type="gene ID" value="LOC115929960"/>
</dbReference>
<dbReference type="KEGG" id="spu:105439333"/>
<dbReference type="RefSeq" id="XP_030856018.1">
    <property type="nucleotide sequence ID" value="XM_031000158.1"/>
</dbReference>
<dbReference type="GeneID" id="105439333"/>
<reference evidence="1" key="2">
    <citation type="submission" date="2021-01" db="UniProtKB">
        <authorList>
            <consortium name="EnsemblMetazoa"/>
        </authorList>
    </citation>
    <scope>IDENTIFICATION</scope>
</reference>
<dbReference type="OrthoDB" id="10054715at2759"/>
<dbReference type="RefSeq" id="XP_030856019.1">
    <property type="nucleotide sequence ID" value="XM_031000159.1"/>
</dbReference>
<dbReference type="KEGG" id="spu:115929960"/>
<reference evidence="2" key="1">
    <citation type="submission" date="2015-02" db="EMBL/GenBank/DDBJ databases">
        <title>Genome sequencing for Strongylocentrotus purpuratus.</title>
        <authorList>
            <person name="Murali S."/>
            <person name="Liu Y."/>
            <person name="Vee V."/>
            <person name="English A."/>
            <person name="Wang M."/>
            <person name="Skinner E."/>
            <person name="Han Y."/>
            <person name="Muzny D.M."/>
            <person name="Worley K.C."/>
            <person name="Gibbs R.A."/>
        </authorList>
    </citation>
    <scope>NUCLEOTIDE SEQUENCE</scope>
</reference>
<sequence length="194" mass="22081">MKELKETLRQVEFERDTALERSHQLAIDLDVESRGRKLDRRRYLDDITSLESDRVRLSTMEEELGDVIVLIMHLRDMNFSKRSVGKILFDAISESNFHSGMEAQDKLGNTTVNFIHSLHQELLHCDVISTNGNLNPSQASTTIGSNLPAKNGVSLRTHFYQFNGDENIQEDCDPPKRPSGFPVDLIKSGFEMKC</sequence>
<dbReference type="InterPro" id="IPR031601">
    <property type="entry name" value="CCD48"/>
</dbReference>
<dbReference type="Proteomes" id="UP000007110">
    <property type="component" value="Unassembled WGS sequence"/>
</dbReference>
<organism evidence="1 2">
    <name type="scientific">Strongylocentrotus purpuratus</name>
    <name type="common">Purple sea urchin</name>
    <dbReference type="NCBI Taxonomy" id="7668"/>
    <lineage>
        <taxon>Eukaryota</taxon>
        <taxon>Metazoa</taxon>
        <taxon>Echinodermata</taxon>
        <taxon>Eleutherozoa</taxon>
        <taxon>Echinozoa</taxon>
        <taxon>Echinoidea</taxon>
        <taxon>Euechinoidea</taxon>
        <taxon>Echinacea</taxon>
        <taxon>Camarodonta</taxon>
        <taxon>Echinidea</taxon>
        <taxon>Strongylocentrotidae</taxon>
        <taxon>Strongylocentrotus</taxon>
    </lineage>
</organism>
<dbReference type="EnsemblMetazoa" id="XM_031000162">
    <property type="protein sequence ID" value="XP_030856022"/>
    <property type="gene ID" value="LOC105439333"/>
</dbReference>
<dbReference type="Pfam" id="PF15799">
    <property type="entry name" value="CCD48"/>
    <property type="match status" value="1"/>
</dbReference>
<protein>
    <submittedName>
        <fullName evidence="1">Uncharacterized protein</fullName>
    </submittedName>
</protein>
<keyword evidence="2" id="KW-1185">Reference proteome</keyword>
<dbReference type="InParanoid" id="A0A7M7PU08"/>
<name>A0A7M7PU08_STRPU</name>
<dbReference type="RefSeq" id="XP_030856021.1">
    <property type="nucleotide sequence ID" value="XM_031000161.1"/>
</dbReference>
<dbReference type="EnsemblMetazoa" id="XM_031000158">
    <property type="protein sequence ID" value="XP_030856018"/>
    <property type="gene ID" value="LOC115929960"/>
</dbReference>
<proteinExistence type="predicted"/>
<dbReference type="RefSeq" id="XP_030856022.1">
    <property type="nucleotide sequence ID" value="XM_031000162.1"/>
</dbReference>
<evidence type="ECO:0000313" key="2">
    <source>
        <dbReference type="Proteomes" id="UP000007110"/>
    </source>
</evidence>
<dbReference type="AlphaFoldDB" id="A0A7M7PU08"/>
<evidence type="ECO:0000313" key="1">
    <source>
        <dbReference type="EnsemblMetazoa" id="XP_030856019"/>
    </source>
</evidence>
<dbReference type="GeneID" id="115929960"/>